<keyword evidence="3" id="KW-1185">Reference proteome</keyword>
<gene>
    <name evidence="2" type="ORF">VFPPC_15439</name>
</gene>
<evidence type="ECO:0000256" key="1">
    <source>
        <dbReference type="SAM" id="MobiDB-lite"/>
    </source>
</evidence>
<comment type="caution">
    <text evidence="2">The sequence shown here is derived from an EMBL/GenBank/DDBJ whole genome shotgun (WGS) entry which is preliminary data.</text>
</comment>
<sequence>MPTKAAQGWIFSILVSGYAPRRVPSFPSNTDRLSTASLTDILHGLPEWSGPVDVEFDRRPCGGWDLGGDTTHDVPSSVPPTHKPRTGEDRTGMVLCSSLEPSTEYGVPLGSFLVRIPILQSSPCHATGFGACVGASTCSHIEGTSPWYGCTFCRA</sequence>
<dbReference type="EMBL" id="LSBJ02000001">
    <property type="protein sequence ID" value="OAQ74300.1"/>
    <property type="molecule type" value="Genomic_DNA"/>
</dbReference>
<dbReference type="KEGG" id="pchm:VFPPC_15439"/>
<protein>
    <submittedName>
        <fullName evidence="2">Uncharacterized protein</fullName>
    </submittedName>
</protein>
<dbReference type="Proteomes" id="UP000078397">
    <property type="component" value="Unassembled WGS sequence"/>
</dbReference>
<dbReference type="GeneID" id="28857186"/>
<accession>A0A179G9Y0</accession>
<evidence type="ECO:0000313" key="3">
    <source>
        <dbReference type="Proteomes" id="UP000078397"/>
    </source>
</evidence>
<name>A0A179G9Y0_METCM</name>
<organism evidence="2 3">
    <name type="scientific">Pochonia chlamydosporia 170</name>
    <dbReference type="NCBI Taxonomy" id="1380566"/>
    <lineage>
        <taxon>Eukaryota</taxon>
        <taxon>Fungi</taxon>
        <taxon>Dikarya</taxon>
        <taxon>Ascomycota</taxon>
        <taxon>Pezizomycotina</taxon>
        <taxon>Sordariomycetes</taxon>
        <taxon>Hypocreomycetidae</taxon>
        <taxon>Hypocreales</taxon>
        <taxon>Clavicipitaceae</taxon>
        <taxon>Pochonia</taxon>
    </lineage>
</organism>
<evidence type="ECO:0000313" key="2">
    <source>
        <dbReference type="EMBL" id="OAQ74300.1"/>
    </source>
</evidence>
<dbReference type="RefSeq" id="XP_018150383.1">
    <property type="nucleotide sequence ID" value="XM_018293192.1"/>
</dbReference>
<proteinExistence type="predicted"/>
<feature type="region of interest" description="Disordered" evidence="1">
    <location>
        <begin position="68"/>
        <end position="90"/>
    </location>
</feature>
<reference evidence="2 3" key="1">
    <citation type="journal article" date="2016" name="PLoS Pathog.">
        <title>Biosynthesis of antibiotic leucinostatins in bio-control fungus Purpureocillium lilacinum and their inhibition on phytophthora revealed by genome mining.</title>
        <authorList>
            <person name="Wang G."/>
            <person name="Liu Z."/>
            <person name="Lin R."/>
            <person name="Li E."/>
            <person name="Mao Z."/>
            <person name="Ling J."/>
            <person name="Yang Y."/>
            <person name="Yin W.B."/>
            <person name="Xie B."/>
        </authorList>
    </citation>
    <scope>NUCLEOTIDE SEQUENCE [LARGE SCALE GENOMIC DNA]</scope>
    <source>
        <strain evidence="2">170</strain>
    </source>
</reference>
<dbReference type="AlphaFoldDB" id="A0A179G9Y0"/>